<reference evidence="5" key="1">
    <citation type="submission" date="2021-06" db="EMBL/GenBank/DDBJ databases">
        <authorList>
            <person name="Kallberg Y."/>
            <person name="Tangrot J."/>
            <person name="Rosling A."/>
        </authorList>
    </citation>
    <scope>NUCLEOTIDE SEQUENCE</scope>
    <source>
        <strain evidence="5">87-6 pot B 2015</strain>
    </source>
</reference>
<proteinExistence type="inferred from homology"/>
<keyword evidence="3" id="KW-0206">Cytoskeleton</keyword>
<dbReference type="Gene3D" id="3.30.420.40">
    <property type="match status" value="1"/>
</dbReference>
<evidence type="ECO:0000256" key="2">
    <source>
        <dbReference type="ARBA" id="ARBA00022490"/>
    </source>
</evidence>
<evidence type="ECO:0000256" key="3">
    <source>
        <dbReference type="ARBA" id="ARBA00023212"/>
    </source>
</evidence>
<comment type="caution">
    <text evidence="5">The sequence shown here is derived from an EMBL/GenBank/DDBJ whole genome shotgun (WGS) entry which is preliminary data.</text>
</comment>
<dbReference type="AlphaFoldDB" id="A0A9N8V7P3"/>
<evidence type="ECO:0000256" key="1">
    <source>
        <dbReference type="ARBA" id="ARBA00004245"/>
    </source>
</evidence>
<dbReference type="InterPro" id="IPR004000">
    <property type="entry name" value="Actin"/>
</dbReference>
<dbReference type="Pfam" id="PF00022">
    <property type="entry name" value="Actin"/>
    <property type="match status" value="1"/>
</dbReference>
<dbReference type="Proteomes" id="UP000789375">
    <property type="component" value="Unassembled WGS sequence"/>
</dbReference>
<feature type="non-terminal residue" evidence="5">
    <location>
        <position position="1"/>
    </location>
</feature>
<name>A0A9N8V7P3_FUNMO</name>
<evidence type="ECO:0000313" key="6">
    <source>
        <dbReference type="Proteomes" id="UP000789375"/>
    </source>
</evidence>
<dbReference type="EMBL" id="CAJVPP010000073">
    <property type="protein sequence ID" value="CAG8439716.1"/>
    <property type="molecule type" value="Genomic_DNA"/>
</dbReference>
<gene>
    <name evidence="5" type="ORF">FMOSSE_LOCUS706</name>
</gene>
<keyword evidence="2" id="KW-0963">Cytoplasm</keyword>
<keyword evidence="6" id="KW-1185">Reference proteome</keyword>
<dbReference type="FunFam" id="3.30.420.40:FF:000188">
    <property type="entry name" value="Actin like 6B"/>
    <property type="match status" value="1"/>
</dbReference>
<comment type="subcellular location">
    <subcellularLocation>
        <location evidence="1">Cytoplasm</location>
        <location evidence="1">Cytoskeleton</location>
    </subcellularLocation>
</comment>
<organism evidence="5 6">
    <name type="scientific">Funneliformis mosseae</name>
    <name type="common">Endomycorrhizal fungus</name>
    <name type="synonym">Glomus mosseae</name>
    <dbReference type="NCBI Taxonomy" id="27381"/>
    <lineage>
        <taxon>Eukaryota</taxon>
        <taxon>Fungi</taxon>
        <taxon>Fungi incertae sedis</taxon>
        <taxon>Mucoromycota</taxon>
        <taxon>Glomeromycotina</taxon>
        <taxon>Glomeromycetes</taxon>
        <taxon>Glomerales</taxon>
        <taxon>Glomeraceae</taxon>
        <taxon>Funneliformis</taxon>
    </lineage>
</organism>
<dbReference type="SUPFAM" id="SSF53067">
    <property type="entry name" value="Actin-like ATPase domain"/>
    <property type="match status" value="1"/>
</dbReference>
<protein>
    <submittedName>
        <fullName evidence="5">523_t:CDS:1</fullName>
    </submittedName>
</protein>
<dbReference type="InterPro" id="IPR043129">
    <property type="entry name" value="ATPase_NBD"/>
</dbReference>
<dbReference type="GO" id="GO:0005856">
    <property type="term" value="C:cytoskeleton"/>
    <property type="evidence" value="ECO:0007669"/>
    <property type="project" value="UniProtKB-SubCell"/>
</dbReference>
<accession>A0A9N8V7P3</accession>
<comment type="similarity">
    <text evidence="4">Belongs to the actin family. ARP1 subfamily.</text>
</comment>
<sequence length="60" mass="6488">MMEYEDVLTNQPVVIDNGSGVIKAGFAGDDQPKCFFPSYVGRPKHVRIMAGAVEGDLFIG</sequence>
<evidence type="ECO:0000313" key="5">
    <source>
        <dbReference type="EMBL" id="CAG8439716.1"/>
    </source>
</evidence>
<evidence type="ECO:0000256" key="4">
    <source>
        <dbReference type="ARBA" id="ARBA00038483"/>
    </source>
</evidence>